<dbReference type="InterPro" id="IPR036047">
    <property type="entry name" value="F-box-like_dom_sf"/>
</dbReference>
<dbReference type="SUPFAM" id="SSF81383">
    <property type="entry name" value="F-box domain"/>
    <property type="match status" value="1"/>
</dbReference>
<dbReference type="InterPro" id="IPR044064">
    <property type="entry name" value="ZF_ZBR"/>
</dbReference>
<dbReference type="GO" id="GO:0016567">
    <property type="term" value="P:protein ubiquitination"/>
    <property type="evidence" value="ECO:0007669"/>
    <property type="project" value="UniProtKB-UniPathway"/>
</dbReference>
<keyword evidence="5" id="KW-0862">Zinc</keyword>
<name>A0A067RUQ9_ZOONE</name>
<dbReference type="PANTHER" id="PTHR15493">
    <property type="entry name" value="F-BOX ONLY PROTEIN 5 AND 43"/>
    <property type="match status" value="1"/>
</dbReference>
<sequence length="481" mass="54155">MAAYTPAHEIHLLAGTPVNTDDSGYLTPTSAESLDSGPSSSKKLSQRYAYNYRNHASSTPDAMVLYAPRVHSHRAHPSLRHKRKKTSLGRFTLLQRPDSSLSTVDGKKKPPFTDTELSLQTKGEFLLHDNLDHLSLVDNSFDSQENGILDDSAISYDEVDENESVWKSDSKGGDTEQMDTNEKAKDHLEHMSTPYEVCKHDNVNDNKERVNPFDSQKGDLLTEDSDLITDILTNLTRRDISEGPQKICQTFDYTRAIPFSLKYSSQQHLYLFGREKVDFLSLLGEKSDHSIIVKAILSYLQPIDLMAVAVVSKTWNRVCKADRDACRRIHCYLEHKQKNKENGAEFLVNKLNSAAAHNHPRIRLRQIQNVGNENSSHIAHNPPSPPPSPSKQRFLQFYKAAQKLENGKMLAPCPRCSLPSQIDVASNVGQCTHERCQYLFCCICHCESHNGNTCPSVSIPRCRKRLGSIGSKASKRNLRRL</sequence>
<keyword evidence="2" id="KW-0479">Metal-binding</keyword>
<dbReference type="Proteomes" id="UP000027135">
    <property type="component" value="Unassembled WGS sequence"/>
</dbReference>
<evidence type="ECO:0000313" key="9">
    <source>
        <dbReference type="Proteomes" id="UP000027135"/>
    </source>
</evidence>
<dbReference type="GO" id="GO:0045835">
    <property type="term" value="P:negative regulation of meiotic nuclear division"/>
    <property type="evidence" value="ECO:0007669"/>
    <property type="project" value="InterPro"/>
</dbReference>
<feature type="region of interest" description="Disordered" evidence="6">
    <location>
        <begin position="15"/>
        <end position="42"/>
    </location>
</feature>
<dbReference type="Gene3D" id="2.20.25.20">
    <property type="match status" value="1"/>
</dbReference>
<dbReference type="eggNOG" id="ENOG502QRSQ">
    <property type="taxonomic scope" value="Eukaryota"/>
</dbReference>
<protein>
    <submittedName>
        <fullName evidence="8">F-box only protein 5</fullName>
    </submittedName>
</protein>
<keyword evidence="4" id="KW-0833">Ubl conjugation pathway</keyword>
<comment type="pathway">
    <text evidence="1">Protein modification; protein ubiquitination.</text>
</comment>
<keyword evidence="3" id="KW-0863">Zinc-finger</keyword>
<dbReference type="UniPathway" id="UPA00143"/>
<evidence type="ECO:0000256" key="5">
    <source>
        <dbReference type="ARBA" id="ARBA00022833"/>
    </source>
</evidence>
<evidence type="ECO:0000256" key="1">
    <source>
        <dbReference type="ARBA" id="ARBA00004906"/>
    </source>
</evidence>
<dbReference type="Gene3D" id="1.20.1280.50">
    <property type="match status" value="1"/>
</dbReference>
<dbReference type="InParanoid" id="A0A067RUQ9"/>
<dbReference type="STRING" id="136037.A0A067RUQ9"/>
<keyword evidence="9" id="KW-1185">Reference proteome</keyword>
<proteinExistence type="predicted"/>
<dbReference type="GO" id="GO:0007088">
    <property type="term" value="P:regulation of mitotic nuclear division"/>
    <property type="evidence" value="ECO:0007669"/>
    <property type="project" value="InterPro"/>
</dbReference>
<dbReference type="GO" id="GO:0008270">
    <property type="term" value="F:zinc ion binding"/>
    <property type="evidence" value="ECO:0007669"/>
    <property type="project" value="UniProtKB-KW"/>
</dbReference>
<dbReference type="CDD" id="cd22086">
    <property type="entry name" value="F-box_EMI"/>
    <property type="match status" value="1"/>
</dbReference>
<feature type="compositionally biased region" description="Polar residues" evidence="6">
    <location>
        <begin position="17"/>
        <end position="42"/>
    </location>
</feature>
<reference evidence="8 9" key="1">
    <citation type="journal article" date="2014" name="Nat. Commun.">
        <title>Molecular traces of alternative social organization in a termite genome.</title>
        <authorList>
            <person name="Terrapon N."/>
            <person name="Li C."/>
            <person name="Robertson H.M."/>
            <person name="Ji L."/>
            <person name="Meng X."/>
            <person name="Booth W."/>
            <person name="Chen Z."/>
            <person name="Childers C.P."/>
            <person name="Glastad K.M."/>
            <person name="Gokhale K."/>
            <person name="Gowin J."/>
            <person name="Gronenberg W."/>
            <person name="Hermansen R.A."/>
            <person name="Hu H."/>
            <person name="Hunt B.G."/>
            <person name="Huylmans A.K."/>
            <person name="Khalil S.M."/>
            <person name="Mitchell R.D."/>
            <person name="Munoz-Torres M.C."/>
            <person name="Mustard J.A."/>
            <person name="Pan H."/>
            <person name="Reese J.T."/>
            <person name="Scharf M.E."/>
            <person name="Sun F."/>
            <person name="Vogel H."/>
            <person name="Xiao J."/>
            <person name="Yang W."/>
            <person name="Yang Z."/>
            <person name="Yang Z."/>
            <person name="Zhou J."/>
            <person name="Zhu J."/>
            <person name="Brent C.S."/>
            <person name="Elsik C.G."/>
            <person name="Goodisman M.A."/>
            <person name="Liberles D.A."/>
            <person name="Roe R.M."/>
            <person name="Vargo E.L."/>
            <person name="Vilcinskas A."/>
            <person name="Wang J."/>
            <person name="Bornberg-Bauer E."/>
            <person name="Korb J."/>
            <person name="Zhang G."/>
            <person name="Liebig J."/>
        </authorList>
    </citation>
    <scope>NUCLEOTIDE SEQUENCE [LARGE SCALE GENOMIC DNA]</scope>
    <source>
        <tissue evidence="8">Whole organism</tissue>
    </source>
</reference>
<accession>A0A067RUQ9</accession>
<evidence type="ECO:0000256" key="3">
    <source>
        <dbReference type="ARBA" id="ARBA00022771"/>
    </source>
</evidence>
<evidence type="ECO:0000313" key="8">
    <source>
        <dbReference type="EMBL" id="KDR23574.1"/>
    </source>
</evidence>
<gene>
    <name evidence="8" type="ORF">L798_12397</name>
</gene>
<evidence type="ECO:0000256" key="6">
    <source>
        <dbReference type="SAM" id="MobiDB-lite"/>
    </source>
</evidence>
<dbReference type="GO" id="GO:0005634">
    <property type="term" value="C:nucleus"/>
    <property type="evidence" value="ECO:0007669"/>
    <property type="project" value="TreeGrafter"/>
</dbReference>
<evidence type="ECO:0000256" key="2">
    <source>
        <dbReference type="ARBA" id="ARBA00022723"/>
    </source>
</evidence>
<dbReference type="EMBL" id="KK852458">
    <property type="protein sequence ID" value="KDR23574.1"/>
    <property type="molecule type" value="Genomic_DNA"/>
</dbReference>
<dbReference type="InterPro" id="IPR047147">
    <property type="entry name" value="FBX5_43"/>
</dbReference>
<feature type="domain" description="ZBR-type" evidence="7">
    <location>
        <begin position="409"/>
        <end position="457"/>
    </location>
</feature>
<evidence type="ECO:0000259" key="7">
    <source>
        <dbReference type="PROSITE" id="PS51872"/>
    </source>
</evidence>
<dbReference type="OrthoDB" id="8192460at2759"/>
<dbReference type="Pfam" id="PF12937">
    <property type="entry name" value="F-box-like"/>
    <property type="match status" value="1"/>
</dbReference>
<dbReference type="CDD" id="cd20348">
    <property type="entry name" value="BRcat_RBR_EMI"/>
    <property type="match status" value="1"/>
</dbReference>
<organism evidence="8 9">
    <name type="scientific">Zootermopsis nevadensis</name>
    <name type="common">Dampwood termite</name>
    <dbReference type="NCBI Taxonomy" id="136037"/>
    <lineage>
        <taxon>Eukaryota</taxon>
        <taxon>Metazoa</taxon>
        <taxon>Ecdysozoa</taxon>
        <taxon>Arthropoda</taxon>
        <taxon>Hexapoda</taxon>
        <taxon>Insecta</taxon>
        <taxon>Pterygota</taxon>
        <taxon>Neoptera</taxon>
        <taxon>Polyneoptera</taxon>
        <taxon>Dictyoptera</taxon>
        <taxon>Blattodea</taxon>
        <taxon>Blattoidea</taxon>
        <taxon>Termitoidae</taxon>
        <taxon>Termopsidae</taxon>
        <taxon>Zootermopsis</taxon>
    </lineage>
</organism>
<dbReference type="PROSITE" id="PS51872">
    <property type="entry name" value="ZF_ZBR"/>
    <property type="match status" value="1"/>
</dbReference>
<dbReference type="AlphaFoldDB" id="A0A067RUQ9"/>
<evidence type="ECO:0000256" key="4">
    <source>
        <dbReference type="ARBA" id="ARBA00022786"/>
    </source>
</evidence>
<dbReference type="PANTHER" id="PTHR15493:SF9">
    <property type="entry name" value="GH14043P"/>
    <property type="match status" value="1"/>
</dbReference>
<dbReference type="InterPro" id="IPR001810">
    <property type="entry name" value="F-box_dom"/>
</dbReference>